<name>A0A927GHX7_9BACT</name>
<dbReference type="RefSeq" id="WP_191003305.1">
    <property type="nucleotide sequence ID" value="NZ_JACXAD010000001.1"/>
</dbReference>
<keyword evidence="1" id="KW-0175">Coiled coil</keyword>
<protein>
    <submittedName>
        <fullName evidence="3">Helix-turn-helix transcriptional regulator</fullName>
    </submittedName>
</protein>
<dbReference type="InterPro" id="IPR001387">
    <property type="entry name" value="Cro/C1-type_HTH"/>
</dbReference>
<gene>
    <name evidence="3" type="ORF">IC235_01080</name>
</gene>
<dbReference type="InterPro" id="IPR010982">
    <property type="entry name" value="Lambda_DNA-bd_dom_sf"/>
</dbReference>
<accession>A0A927GHX7</accession>
<feature type="coiled-coil region" evidence="1">
    <location>
        <begin position="110"/>
        <end position="137"/>
    </location>
</feature>
<evidence type="ECO:0000313" key="4">
    <source>
        <dbReference type="Proteomes" id="UP000612233"/>
    </source>
</evidence>
<feature type="region of interest" description="Disordered" evidence="2">
    <location>
        <begin position="75"/>
        <end position="103"/>
    </location>
</feature>
<dbReference type="AlphaFoldDB" id="A0A927GHX7"/>
<dbReference type="Proteomes" id="UP000612233">
    <property type="component" value="Unassembled WGS sequence"/>
</dbReference>
<sequence length="163" mass="18179">MSQETINQRLNFLIKSLGLSIRAFSAALGVSDTNTRNYLSKGTKPNSDYLESILRHFNRVNPAWLITGEGEPFLTEPSASDEPLVSYQKNNSGQRPGPIPGSTIGRGYGLADCERERDTYKAERDLARQEALSLREQLAMKDQLIAAKDEMLSLLRTGFNRSN</sequence>
<evidence type="ECO:0000256" key="1">
    <source>
        <dbReference type="SAM" id="Coils"/>
    </source>
</evidence>
<comment type="caution">
    <text evidence="3">The sequence shown here is derived from an EMBL/GenBank/DDBJ whole genome shotgun (WGS) entry which is preliminary data.</text>
</comment>
<dbReference type="SUPFAM" id="SSF47413">
    <property type="entry name" value="lambda repressor-like DNA-binding domains"/>
    <property type="match status" value="1"/>
</dbReference>
<reference evidence="3" key="1">
    <citation type="submission" date="2020-09" db="EMBL/GenBank/DDBJ databases">
        <authorList>
            <person name="Kim M.K."/>
        </authorList>
    </citation>
    <scope>NUCLEOTIDE SEQUENCE</scope>
    <source>
        <strain evidence="3">BT664</strain>
    </source>
</reference>
<dbReference type="EMBL" id="JACXAD010000001">
    <property type="protein sequence ID" value="MBD2766481.1"/>
    <property type="molecule type" value="Genomic_DNA"/>
</dbReference>
<keyword evidence="4" id="KW-1185">Reference proteome</keyword>
<dbReference type="Gene3D" id="1.10.260.40">
    <property type="entry name" value="lambda repressor-like DNA-binding domains"/>
    <property type="match status" value="1"/>
</dbReference>
<evidence type="ECO:0000313" key="3">
    <source>
        <dbReference type="EMBL" id="MBD2766481.1"/>
    </source>
</evidence>
<dbReference type="CDD" id="cd00093">
    <property type="entry name" value="HTH_XRE"/>
    <property type="match status" value="1"/>
</dbReference>
<proteinExistence type="predicted"/>
<dbReference type="GO" id="GO:0003677">
    <property type="term" value="F:DNA binding"/>
    <property type="evidence" value="ECO:0007669"/>
    <property type="project" value="InterPro"/>
</dbReference>
<evidence type="ECO:0000256" key="2">
    <source>
        <dbReference type="SAM" id="MobiDB-lite"/>
    </source>
</evidence>
<organism evidence="3 4">
    <name type="scientific">Hymenobacter montanus</name>
    <dbReference type="NCBI Taxonomy" id="2771359"/>
    <lineage>
        <taxon>Bacteria</taxon>
        <taxon>Pseudomonadati</taxon>
        <taxon>Bacteroidota</taxon>
        <taxon>Cytophagia</taxon>
        <taxon>Cytophagales</taxon>
        <taxon>Hymenobacteraceae</taxon>
        <taxon>Hymenobacter</taxon>
    </lineage>
</organism>